<gene>
    <name evidence="3" type="ORF">JD844_016215</name>
</gene>
<organism evidence="3 4">
    <name type="scientific">Phrynosoma platyrhinos</name>
    <name type="common">Desert horned lizard</name>
    <dbReference type="NCBI Taxonomy" id="52577"/>
    <lineage>
        <taxon>Eukaryota</taxon>
        <taxon>Metazoa</taxon>
        <taxon>Chordata</taxon>
        <taxon>Craniata</taxon>
        <taxon>Vertebrata</taxon>
        <taxon>Euteleostomi</taxon>
        <taxon>Lepidosauria</taxon>
        <taxon>Squamata</taxon>
        <taxon>Bifurcata</taxon>
        <taxon>Unidentata</taxon>
        <taxon>Episquamata</taxon>
        <taxon>Toxicofera</taxon>
        <taxon>Iguania</taxon>
        <taxon>Phrynosomatidae</taxon>
        <taxon>Phrynosomatinae</taxon>
        <taxon>Phrynosoma</taxon>
    </lineage>
</organism>
<dbReference type="SUPFAM" id="SSF49723">
    <property type="entry name" value="Lipase/lipooxygenase domain (PLAT/LH2 domain)"/>
    <property type="match status" value="1"/>
</dbReference>
<dbReference type="Pfam" id="PF01477">
    <property type="entry name" value="PLAT"/>
    <property type="match status" value="1"/>
</dbReference>
<dbReference type="EMBL" id="JAIPUX010005289">
    <property type="protein sequence ID" value="KAH0617716.1"/>
    <property type="molecule type" value="Genomic_DNA"/>
</dbReference>
<dbReference type="PROSITE" id="PS50095">
    <property type="entry name" value="PLAT"/>
    <property type="match status" value="1"/>
</dbReference>
<evidence type="ECO:0000313" key="3">
    <source>
        <dbReference type="EMBL" id="KAH0617716.1"/>
    </source>
</evidence>
<comment type="caution">
    <text evidence="1">Lacks conserved residue(s) required for the propagation of feature annotation.</text>
</comment>
<dbReference type="InterPro" id="IPR036392">
    <property type="entry name" value="PLAT/LH2_dom_sf"/>
</dbReference>
<dbReference type="Proteomes" id="UP000826234">
    <property type="component" value="Unassembled WGS sequence"/>
</dbReference>
<dbReference type="Gene3D" id="2.60.60.20">
    <property type="entry name" value="PLAT/LH2 domain"/>
    <property type="match status" value="1"/>
</dbReference>
<keyword evidence="4" id="KW-1185">Reference proteome</keyword>
<dbReference type="PANTHER" id="PTHR45901:SF7">
    <property type="entry name" value="OXYGEN-REGULATED PROTEIN 1"/>
    <property type="match status" value="1"/>
</dbReference>
<name>A0ABQ7SK27_PHRPL</name>
<evidence type="ECO:0000259" key="2">
    <source>
        <dbReference type="PROSITE" id="PS50095"/>
    </source>
</evidence>
<sequence>MVVVVVVVTDMFEIQAVSLGNLQKVLLCCKAYNMSQNWYCEKVIIREPKKNSEYIFICERLYIINAFQTTPYFPPTDK</sequence>
<comment type="caution">
    <text evidence="3">The sequence shown here is derived from an EMBL/GenBank/DDBJ whole genome shotgun (WGS) entry which is preliminary data.</text>
</comment>
<protein>
    <recommendedName>
        <fullName evidence="2">PLAT domain-containing protein</fullName>
    </recommendedName>
</protein>
<dbReference type="InterPro" id="IPR001024">
    <property type="entry name" value="PLAT/LH2_dom"/>
</dbReference>
<evidence type="ECO:0000256" key="1">
    <source>
        <dbReference type="PROSITE-ProRule" id="PRU00152"/>
    </source>
</evidence>
<accession>A0ABQ7SK27</accession>
<reference evidence="3 4" key="1">
    <citation type="journal article" date="2022" name="Gigascience">
        <title>A chromosome-level genome assembly and annotation of the desert horned lizard, Phrynosoma platyrhinos, provides insight into chromosomal rearrangements among reptiles.</title>
        <authorList>
            <person name="Koochekian N."/>
            <person name="Ascanio A."/>
            <person name="Farleigh K."/>
            <person name="Card D.C."/>
            <person name="Schield D.R."/>
            <person name="Castoe T.A."/>
            <person name="Jezkova T."/>
        </authorList>
    </citation>
    <scope>NUCLEOTIDE SEQUENCE [LARGE SCALE GENOMIC DNA]</scope>
    <source>
        <strain evidence="3">NK-2021</strain>
    </source>
</reference>
<evidence type="ECO:0000313" key="4">
    <source>
        <dbReference type="Proteomes" id="UP000826234"/>
    </source>
</evidence>
<dbReference type="InterPro" id="IPR052970">
    <property type="entry name" value="Inner_ear_hair_cell_LOXHD"/>
</dbReference>
<feature type="domain" description="PLAT" evidence="2">
    <location>
        <begin position="1"/>
        <end position="76"/>
    </location>
</feature>
<proteinExistence type="predicted"/>
<dbReference type="PANTHER" id="PTHR45901">
    <property type="entry name" value="PROTEIN CBG12474"/>
    <property type="match status" value="1"/>
</dbReference>